<evidence type="ECO:0000256" key="6">
    <source>
        <dbReference type="HAMAP-Rule" id="MF_03056"/>
    </source>
</evidence>
<keyword evidence="10" id="KW-1185">Reference proteome</keyword>
<dbReference type="SUPFAM" id="SSF50978">
    <property type="entry name" value="WD40 repeat-like"/>
    <property type="match status" value="1"/>
</dbReference>
<keyword evidence="5 6" id="KW-0539">Nucleus</keyword>
<feature type="repeat" description="WD" evidence="7">
    <location>
        <begin position="349"/>
        <end position="392"/>
    </location>
</feature>
<dbReference type="GO" id="GO:0005829">
    <property type="term" value="C:cytosol"/>
    <property type="evidence" value="ECO:0007669"/>
    <property type="project" value="TreeGrafter"/>
</dbReference>
<feature type="region of interest" description="Disordered" evidence="8">
    <location>
        <begin position="181"/>
        <end position="227"/>
    </location>
</feature>
<dbReference type="EMBL" id="CP003010">
    <property type="protein sequence ID" value="AEO66045.1"/>
    <property type="molecule type" value="Genomic_DNA"/>
</dbReference>
<feature type="region of interest" description="Disordered" evidence="8">
    <location>
        <begin position="296"/>
        <end position="315"/>
    </location>
</feature>
<dbReference type="eggNOG" id="KOG3914">
    <property type="taxonomic scope" value="Eukaryota"/>
</dbReference>
<dbReference type="InterPro" id="IPR015943">
    <property type="entry name" value="WD40/YVTN_repeat-like_dom_sf"/>
</dbReference>
<keyword evidence="3 6" id="KW-0819">tRNA processing</keyword>
<dbReference type="GO" id="GO:0106004">
    <property type="term" value="P:tRNA (guanine-N7)-methylation"/>
    <property type="evidence" value="ECO:0007669"/>
    <property type="project" value="UniProtKB-UniRule"/>
</dbReference>
<dbReference type="InterPro" id="IPR001680">
    <property type="entry name" value="WD40_rpt"/>
</dbReference>
<evidence type="ECO:0000256" key="2">
    <source>
        <dbReference type="ARBA" id="ARBA00022574"/>
    </source>
</evidence>
<dbReference type="InterPro" id="IPR028884">
    <property type="entry name" value="Trm82"/>
</dbReference>
<dbReference type="PANTHER" id="PTHR16288">
    <property type="entry name" value="WD40 REPEAT PROTEIN 4"/>
    <property type="match status" value="1"/>
</dbReference>
<dbReference type="AlphaFoldDB" id="G2R498"/>
<dbReference type="KEGG" id="ttt:THITE_2113829"/>
<comment type="subcellular location">
    <subcellularLocation>
        <location evidence="1 6">Nucleus</location>
    </subcellularLocation>
</comment>
<dbReference type="OrthoDB" id="339900at2759"/>
<proteinExistence type="inferred from homology"/>
<dbReference type="HOGENOM" id="CLU_022082_0_0_1"/>
<feature type="compositionally biased region" description="Low complexity" evidence="8">
    <location>
        <begin position="181"/>
        <end position="216"/>
    </location>
</feature>
<dbReference type="PROSITE" id="PS50082">
    <property type="entry name" value="WD_REPEATS_2"/>
    <property type="match status" value="1"/>
</dbReference>
<dbReference type="PANTHER" id="PTHR16288:SF0">
    <property type="entry name" value="TRNA (GUANINE-N(7)-)-METHYLTRANSFERASE NON-CATALYTIC SUBUNIT WDR4"/>
    <property type="match status" value="1"/>
</dbReference>
<accession>G2R498</accession>
<evidence type="ECO:0000313" key="10">
    <source>
        <dbReference type="Proteomes" id="UP000008181"/>
    </source>
</evidence>
<protein>
    <submittedName>
        <fullName evidence="9">Uncharacterized protein</fullName>
    </submittedName>
</protein>
<evidence type="ECO:0000256" key="5">
    <source>
        <dbReference type="ARBA" id="ARBA00023242"/>
    </source>
</evidence>
<dbReference type="UniPathway" id="UPA00989"/>
<dbReference type="InterPro" id="IPR036322">
    <property type="entry name" value="WD40_repeat_dom_sf"/>
</dbReference>
<evidence type="ECO:0000256" key="3">
    <source>
        <dbReference type="ARBA" id="ARBA00022694"/>
    </source>
</evidence>
<dbReference type="HAMAP" id="MF_03056">
    <property type="entry name" value="TRM82"/>
    <property type="match status" value="1"/>
</dbReference>
<organism evidence="9 10">
    <name type="scientific">Thermothielavioides terrestris (strain ATCC 38088 / NRRL 8126)</name>
    <name type="common">Thielavia terrestris</name>
    <dbReference type="NCBI Taxonomy" id="578455"/>
    <lineage>
        <taxon>Eukaryota</taxon>
        <taxon>Fungi</taxon>
        <taxon>Dikarya</taxon>
        <taxon>Ascomycota</taxon>
        <taxon>Pezizomycotina</taxon>
        <taxon>Sordariomycetes</taxon>
        <taxon>Sordariomycetidae</taxon>
        <taxon>Sordariales</taxon>
        <taxon>Chaetomiaceae</taxon>
        <taxon>Thermothielavioides</taxon>
        <taxon>Thermothielavioides terrestris</taxon>
    </lineage>
</organism>
<comment type="similarity">
    <text evidence="6">Belongs to the WD repeat TRM82 family.</text>
</comment>
<dbReference type="RefSeq" id="XP_003652381.1">
    <property type="nucleotide sequence ID" value="XM_003652333.1"/>
</dbReference>
<dbReference type="Gene3D" id="2.130.10.10">
    <property type="entry name" value="YVTN repeat-like/Quinoprotein amine dehydrogenase"/>
    <property type="match status" value="2"/>
</dbReference>
<comment type="pathway">
    <text evidence="6">tRNA modification; N(7)-methylguanine-tRNA biosynthesis.</text>
</comment>
<dbReference type="GO" id="GO:0043527">
    <property type="term" value="C:tRNA methyltransferase complex"/>
    <property type="evidence" value="ECO:0007669"/>
    <property type="project" value="TreeGrafter"/>
</dbReference>
<dbReference type="STRING" id="578455.G2R498"/>
<keyword evidence="2 6" id="KW-0853">WD repeat</keyword>
<evidence type="ECO:0000313" key="9">
    <source>
        <dbReference type="EMBL" id="AEO66045.1"/>
    </source>
</evidence>
<dbReference type="GO" id="GO:0005634">
    <property type="term" value="C:nucleus"/>
    <property type="evidence" value="ECO:0007669"/>
    <property type="project" value="UniProtKB-SubCell"/>
</dbReference>
<feature type="region of interest" description="Disordered" evidence="8">
    <location>
        <begin position="42"/>
        <end position="101"/>
    </location>
</feature>
<gene>
    <name evidence="9" type="ORF">THITE_2113829</name>
</gene>
<evidence type="ECO:0000256" key="8">
    <source>
        <dbReference type="SAM" id="MobiDB-lite"/>
    </source>
</evidence>
<sequence length="541" mass="58054">MAVPCHLLKVCGNIVFAAQGSDIHSFSSELEHISTWRYPVKQGAESTTPAAEVQESPAPEEPPAKRRKVGGGQEPTSNGGAAAPTDGQVKSRKAAQYDNPANERPFVQGLYATADGRHVVAITGSDKTIWVFEHDGAGKLKELSQRAMPKRPCSLAFTADNRTILSANKFGDVHALPLLPSPTTTTTSATTSSSPNPTTGLPLSRSATPSTPTATAFKPQANELTVHTKRNLKALENQKRSLSRKAFEDQQQQQQQQAPPPFEHALLLGHVSMLTAICVGTATVAVPAVAAQASEPGTSIGNGTGNGAEAASAPARTTVRREYIITADRDEHIRVSRGMPQAHVIEGFCLGHEEFVSQLCMAPGGREELLISGGGDDDLFIWDWVNGRLLGRSGVLEHVKRVAGEDVDKVAVTRVFGCGWQGTTAVFVVVERVPALFHYELLDDSRLQHRETIPLRGNPLDVDIIESPSGGQRLLVAMDPSASVSIEEGSSSLVVLDKQETGWKQTNVENLPACEDANISADELQKILYSTESLRKLTDFD</sequence>
<dbReference type="GeneID" id="11514995"/>
<evidence type="ECO:0000256" key="7">
    <source>
        <dbReference type="PROSITE-ProRule" id="PRU00221"/>
    </source>
</evidence>
<reference evidence="9 10" key="1">
    <citation type="journal article" date="2011" name="Nat. Biotechnol.">
        <title>Comparative genomic analysis of the thermophilic biomass-degrading fungi Myceliophthora thermophila and Thielavia terrestris.</title>
        <authorList>
            <person name="Berka R.M."/>
            <person name="Grigoriev I.V."/>
            <person name="Otillar R."/>
            <person name="Salamov A."/>
            <person name="Grimwood J."/>
            <person name="Reid I."/>
            <person name="Ishmael N."/>
            <person name="John T."/>
            <person name="Darmond C."/>
            <person name="Moisan M.-C."/>
            <person name="Henrissat B."/>
            <person name="Coutinho P.M."/>
            <person name="Lombard V."/>
            <person name="Natvig D.O."/>
            <person name="Lindquist E."/>
            <person name="Schmutz J."/>
            <person name="Lucas S."/>
            <person name="Harris P."/>
            <person name="Powlowski J."/>
            <person name="Bellemare A."/>
            <person name="Taylor D."/>
            <person name="Butler G."/>
            <person name="de Vries R.P."/>
            <person name="Allijn I.E."/>
            <person name="van den Brink J."/>
            <person name="Ushinsky S."/>
            <person name="Storms R."/>
            <person name="Powell A.J."/>
            <person name="Paulsen I.T."/>
            <person name="Elbourne L.D.H."/>
            <person name="Baker S.E."/>
            <person name="Magnuson J."/>
            <person name="LaBoissiere S."/>
            <person name="Clutterbuck A.J."/>
            <person name="Martinez D."/>
            <person name="Wogulis M."/>
            <person name="de Leon A.L."/>
            <person name="Rey M.W."/>
            <person name="Tsang A."/>
        </authorList>
    </citation>
    <scope>NUCLEOTIDE SEQUENCE [LARGE SCALE GENOMIC DNA]</scope>
    <source>
        <strain evidence="10">ATCC 38088 / NRRL 8126</strain>
    </source>
</reference>
<name>G2R498_THETT</name>
<comment type="function">
    <text evidence="6">Required for the formation of N(7)-methylguanine at position 46 (m7G46) in tRNA. In the complex, it is required to stabilize and induce conformational changes of the catalytic subunit.</text>
</comment>
<evidence type="ECO:0000256" key="4">
    <source>
        <dbReference type="ARBA" id="ARBA00022737"/>
    </source>
</evidence>
<dbReference type="Proteomes" id="UP000008181">
    <property type="component" value="Chromosome 2"/>
</dbReference>
<evidence type="ECO:0000256" key="1">
    <source>
        <dbReference type="ARBA" id="ARBA00004123"/>
    </source>
</evidence>
<keyword evidence="4 6" id="KW-0677">Repeat</keyword>